<feature type="coiled-coil region" evidence="1">
    <location>
        <begin position="34"/>
        <end position="61"/>
    </location>
</feature>
<sequence>MARHRNRSGIGGFGHGGGGVLSSPIPTKLTKQAAMESEDKFDMLLRMLEEFERRREEADQRRRADFQSLKAAVESWMLEIQKTAEDLQISVGDMQSKVTPTTCLTKCTSTDVEPDPPVVVVVTRATPDTTSMELVAVEDAIGATYTNNHNHPKVMPAKCSMNCSTPNLTVAAMVSCTSTSLASICQDITCTTDIDALVCPKETHIKCLTLSLDVKGGIHDQAEVMFQAMTAASKVVPAYVQSMDNFSSRMNANRKLATLTPARCSVKWHGPHKHFDVNPWPPPNFNASDSSRWFGILIDKHFPLGEPLKHLHIMLVPLVWDPGDSKVHLHKILLNDWLQCQYFHLGDNCWNIELVISVGVPEELCVWVSYIAVAKKEACVDQNKGVSYSEEMRFWCELYSHCYISARLIGKGNYILEPSKDQPTCLGPQNFEKGSFLFTTIDDVDRYNLDIGTVVRLFAGNLKELVKHGRGFDIGISVMQEQIDGQGIHMVWFPGVKCSFKLRLNTCWVICHLEPVSMIFVLAPLKCGSFLEAWSPENAPLLDESWVELKQLQSCVQIEQHKYAGLASEPTTFGFHIKISRELACVHADLFQTALVIQPQRNSCTNIKIHDVLVELSFIKQEHSKLLKLFQYLHILALLGWTLIAKMEVHLDFNGAPPCLLIAAARISAQGHTSTLGLLKGESISMLQIQWDLEFSAIMCFSYILLVYYTEEWSWPMENERNKEKCNQEFHFSIEEHFYSSHQIIIARLVGHHEYYGEGKETKLQRKIVRTRKSNGDRDDLITLIIRVLQVPWDPGGLRFQKFNWHQLEDKLNFKEKGLLGSQP</sequence>
<evidence type="ECO:0000256" key="1">
    <source>
        <dbReference type="SAM" id="Coils"/>
    </source>
</evidence>
<reference evidence="4" key="2">
    <citation type="journal article" date="2008" name="Nucleic Acids Res.">
        <title>The rice annotation project database (RAP-DB): 2008 update.</title>
        <authorList>
            <consortium name="The rice annotation project (RAP)"/>
        </authorList>
    </citation>
    <scope>GENOME REANNOTATION</scope>
    <source>
        <strain evidence="4">cv. Nipponbare</strain>
    </source>
</reference>
<dbReference type="AlphaFoldDB" id="Q5VQ42"/>
<accession>Q5VQ42</accession>
<dbReference type="Proteomes" id="UP000000763">
    <property type="component" value="Chromosome 6"/>
</dbReference>
<evidence type="ECO:0000313" key="4">
    <source>
        <dbReference type="Proteomes" id="UP000000763"/>
    </source>
</evidence>
<evidence type="ECO:0000256" key="2">
    <source>
        <dbReference type="SAM" id="MobiDB-lite"/>
    </source>
</evidence>
<dbReference type="EMBL" id="AP003491">
    <property type="protein sequence ID" value="BAD68433.1"/>
    <property type="molecule type" value="Genomic_DNA"/>
</dbReference>
<name>Q5VQ42_ORYSJ</name>
<organism evidence="3 4">
    <name type="scientific">Oryza sativa subsp. japonica</name>
    <name type="common">Rice</name>
    <dbReference type="NCBI Taxonomy" id="39947"/>
    <lineage>
        <taxon>Eukaryota</taxon>
        <taxon>Viridiplantae</taxon>
        <taxon>Streptophyta</taxon>
        <taxon>Embryophyta</taxon>
        <taxon>Tracheophyta</taxon>
        <taxon>Spermatophyta</taxon>
        <taxon>Magnoliopsida</taxon>
        <taxon>Liliopsida</taxon>
        <taxon>Poales</taxon>
        <taxon>Poaceae</taxon>
        <taxon>BOP clade</taxon>
        <taxon>Oryzoideae</taxon>
        <taxon>Oryzeae</taxon>
        <taxon>Oryzinae</taxon>
        <taxon>Oryza</taxon>
        <taxon>Oryza sativa</taxon>
    </lineage>
</organism>
<evidence type="ECO:0000313" key="3">
    <source>
        <dbReference type="EMBL" id="BAD68433.1"/>
    </source>
</evidence>
<protein>
    <submittedName>
        <fullName evidence="3">Uncharacterized protein</fullName>
    </submittedName>
</protein>
<gene>
    <name evidence="3" type="primary">P0662B01.28</name>
</gene>
<feature type="compositionally biased region" description="Gly residues" evidence="2">
    <location>
        <begin position="9"/>
        <end position="20"/>
    </location>
</feature>
<keyword evidence="1" id="KW-0175">Coiled coil</keyword>
<proteinExistence type="predicted"/>
<feature type="region of interest" description="Disordered" evidence="2">
    <location>
        <begin position="1"/>
        <end position="24"/>
    </location>
</feature>
<reference evidence="4" key="1">
    <citation type="journal article" date="2005" name="Nature">
        <title>The map-based sequence of the rice genome.</title>
        <authorList>
            <consortium name="International rice genome sequencing project (IRGSP)"/>
            <person name="Matsumoto T."/>
            <person name="Wu J."/>
            <person name="Kanamori H."/>
            <person name="Katayose Y."/>
            <person name="Fujisawa M."/>
            <person name="Namiki N."/>
            <person name="Mizuno H."/>
            <person name="Yamamoto K."/>
            <person name="Antonio B.A."/>
            <person name="Baba T."/>
            <person name="Sakata K."/>
            <person name="Nagamura Y."/>
            <person name="Aoki H."/>
            <person name="Arikawa K."/>
            <person name="Arita K."/>
            <person name="Bito T."/>
            <person name="Chiden Y."/>
            <person name="Fujitsuka N."/>
            <person name="Fukunaka R."/>
            <person name="Hamada M."/>
            <person name="Harada C."/>
            <person name="Hayashi A."/>
            <person name="Hijishita S."/>
            <person name="Honda M."/>
            <person name="Hosokawa S."/>
            <person name="Ichikawa Y."/>
            <person name="Idonuma A."/>
            <person name="Iijima M."/>
            <person name="Ikeda M."/>
            <person name="Ikeno M."/>
            <person name="Ito K."/>
            <person name="Ito S."/>
            <person name="Ito T."/>
            <person name="Ito Y."/>
            <person name="Ito Y."/>
            <person name="Iwabuchi A."/>
            <person name="Kamiya K."/>
            <person name="Karasawa W."/>
            <person name="Kurita K."/>
            <person name="Katagiri S."/>
            <person name="Kikuta A."/>
            <person name="Kobayashi H."/>
            <person name="Kobayashi N."/>
            <person name="Machita K."/>
            <person name="Maehara T."/>
            <person name="Masukawa M."/>
            <person name="Mizubayashi T."/>
            <person name="Mukai Y."/>
            <person name="Nagasaki H."/>
            <person name="Nagata Y."/>
            <person name="Naito S."/>
            <person name="Nakashima M."/>
            <person name="Nakama Y."/>
            <person name="Nakamichi Y."/>
            <person name="Nakamura M."/>
            <person name="Meguro A."/>
            <person name="Negishi M."/>
            <person name="Ohta I."/>
            <person name="Ohta T."/>
            <person name="Okamoto M."/>
            <person name="Ono N."/>
            <person name="Saji S."/>
            <person name="Sakaguchi M."/>
            <person name="Sakai K."/>
            <person name="Shibata M."/>
            <person name="Shimokawa T."/>
            <person name="Song J."/>
            <person name="Takazaki Y."/>
            <person name="Terasawa K."/>
            <person name="Tsugane M."/>
            <person name="Tsuji K."/>
            <person name="Ueda S."/>
            <person name="Waki K."/>
            <person name="Yamagata H."/>
            <person name="Yamamoto M."/>
            <person name="Yamamoto S."/>
            <person name="Yamane H."/>
            <person name="Yoshiki S."/>
            <person name="Yoshihara R."/>
            <person name="Yukawa K."/>
            <person name="Zhong H."/>
            <person name="Yano M."/>
            <person name="Yuan Q."/>
            <person name="Ouyang S."/>
            <person name="Liu J."/>
            <person name="Jones K.M."/>
            <person name="Gansberger K."/>
            <person name="Moffat K."/>
            <person name="Hill J."/>
            <person name="Bera J."/>
            <person name="Fadrosh D."/>
            <person name="Jin S."/>
            <person name="Johri S."/>
            <person name="Kim M."/>
            <person name="Overton L."/>
            <person name="Reardon M."/>
            <person name="Tsitrin T."/>
            <person name="Vuong H."/>
            <person name="Weaver B."/>
            <person name="Ciecko A."/>
            <person name="Tallon L."/>
            <person name="Jackson J."/>
            <person name="Pai G."/>
            <person name="Aken S.V."/>
            <person name="Utterback T."/>
            <person name="Reidmuller S."/>
            <person name="Feldblyum T."/>
            <person name="Hsiao J."/>
            <person name="Zismann V."/>
            <person name="Iobst S."/>
            <person name="de Vazeille A.R."/>
            <person name="Buell C.R."/>
            <person name="Ying K."/>
            <person name="Li Y."/>
            <person name="Lu T."/>
            <person name="Huang Y."/>
            <person name="Zhao Q."/>
            <person name="Feng Q."/>
            <person name="Zhang L."/>
            <person name="Zhu J."/>
            <person name="Weng Q."/>
            <person name="Mu J."/>
            <person name="Lu Y."/>
            <person name="Fan D."/>
            <person name="Liu Y."/>
            <person name="Guan J."/>
            <person name="Zhang Y."/>
            <person name="Yu S."/>
            <person name="Liu X."/>
            <person name="Zhang Y."/>
            <person name="Hong G."/>
            <person name="Han B."/>
            <person name="Choisne N."/>
            <person name="Demange N."/>
            <person name="Orjeda G."/>
            <person name="Samain S."/>
            <person name="Cattolico L."/>
            <person name="Pelletier E."/>
            <person name="Couloux A."/>
            <person name="Segurens B."/>
            <person name="Wincker P."/>
            <person name="D'Hont A."/>
            <person name="Scarpelli C."/>
            <person name="Weissenbach J."/>
            <person name="Salanoubat M."/>
            <person name="Quetier F."/>
            <person name="Yu Y."/>
            <person name="Kim H.R."/>
            <person name="Rambo T."/>
            <person name="Currie J."/>
            <person name="Collura K."/>
            <person name="Luo M."/>
            <person name="Yang T."/>
            <person name="Ammiraju J.S.S."/>
            <person name="Engler F."/>
            <person name="Soderlund C."/>
            <person name="Wing R.A."/>
            <person name="Palmer L.E."/>
            <person name="de la Bastide M."/>
            <person name="Spiegel L."/>
            <person name="Nascimento L."/>
            <person name="Zutavern T."/>
            <person name="O'Shaughnessy A."/>
            <person name="Dike S."/>
            <person name="Dedhia N."/>
            <person name="Preston R."/>
            <person name="Balija V."/>
            <person name="McCombie W.R."/>
            <person name="Chow T."/>
            <person name="Chen H."/>
            <person name="Chung M."/>
            <person name="Chen C."/>
            <person name="Shaw J."/>
            <person name="Wu H."/>
            <person name="Hsiao K."/>
            <person name="Chao Y."/>
            <person name="Chu M."/>
            <person name="Cheng C."/>
            <person name="Hour A."/>
            <person name="Lee P."/>
            <person name="Lin S."/>
            <person name="Lin Y."/>
            <person name="Liou J."/>
            <person name="Liu S."/>
            <person name="Hsing Y."/>
            <person name="Raghuvanshi S."/>
            <person name="Mohanty A."/>
            <person name="Bharti A.K."/>
            <person name="Gaur A."/>
            <person name="Gupta V."/>
            <person name="Kumar D."/>
            <person name="Ravi V."/>
            <person name="Vij S."/>
            <person name="Kapur A."/>
            <person name="Khurana P."/>
            <person name="Khurana P."/>
            <person name="Khurana J.P."/>
            <person name="Tyagi A.K."/>
            <person name="Gaikwad K."/>
            <person name="Singh A."/>
            <person name="Dalal V."/>
            <person name="Srivastava S."/>
            <person name="Dixit A."/>
            <person name="Pal A.K."/>
            <person name="Ghazi I.A."/>
            <person name="Yadav M."/>
            <person name="Pandit A."/>
            <person name="Bhargava A."/>
            <person name="Sureshbabu K."/>
            <person name="Batra K."/>
            <person name="Sharma T.R."/>
            <person name="Mohapatra T."/>
            <person name="Singh N.K."/>
            <person name="Messing J."/>
            <person name="Nelson A.B."/>
            <person name="Fuks G."/>
            <person name="Kavchok S."/>
            <person name="Keizer G."/>
            <person name="Linton E."/>
            <person name="Llaca V."/>
            <person name="Song R."/>
            <person name="Tanyolac B."/>
            <person name="Young S."/>
            <person name="Ho-Il K."/>
            <person name="Hahn J.H."/>
            <person name="Sangsakoo G."/>
            <person name="Vanavichit A."/>
            <person name="de Mattos Luiz.A.T."/>
            <person name="Zimmer P.D."/>
            <person name="Malone G."/>
            <person name="Dellagostin O."/>
            <person name="de Oliveira A.C."/>
            <person name="Bevan M."/>
            <person name="Bancroft I."/>
            <person name="Minx P."/>
            <person name="Cordum H."/>
            <person name="Wilson R."/>
            <person name="Cheng Z."/>
            <person name="Jin W."/>
            <person name="Jiang J."/>
            <person name="Leong S.A."/>
            <person name="Iwama H."/>
            <person name="Gojobori T."/>
            <person name="Itoh T."/>
            <person name="Niimura Y."/>
            <person name="Fujii Y."/>
            <person name="Habara T."/>
            <person name="Sakai H."/>
            <person name="Sato Y."/>
            <person name="Wilson G."/>
            <person name="Kumar K."/>
            <person name="McCouch S."/>
            <person name="Juretic N."/>
            <person name="Hoen D."/>
            <person name="Wright S."/>
            <person name="Bruskiewich R."/>
            <person name="Bureau T."/>
            <person name="Miyao A."/>
            <person name="Hirochika H."/>
            <person name="Nishikawa T."/>
            <person name="Kadowaki K."/>
            <person name="Sugiura M."/>
            <person name="Burr B."/>
            <person name="Sasaki T."/>
        </authorList>
    </citation>
    <scope>NUCLEOTIDE SEQUENCE [LARGE SCALE GENOMIC DNA]</scope>
    <source>
        <strain evidence="4">cv. Nipponbare</strain>
    </source>
</reference>